<accession>A0ABN7KB59</accession>
<evidence type="ECO:0000313" key="3">
    <source>
        <dbReference type="Proteomes" id="UP000789359"/>
    </source>
</evidence>
<name>A0ABN7KB59_9BACT</name>
<reference evidence="2 3" key="1">
    <citation type="submission" date="2020-11" db="EMBL/GenBank/DDBJ databases">
        <authorList>
            <person name="Peeters C."/>
        </authorList>
    </citation>
    <scope>NUCLEOTIDE SEQUENCE [LARGE SCALE GENOMIC DNA]</scope>
    <source>
        <strain evidence="2 3">LMG 8286</strain>
    </source>
</reference>
<protein>
    <recommendedName>
        <fullName evidence="4">Molybdopterin-containing oxidoreductase III, DMSO/TMAO/BSO reductase family, monoheme c-type cytochrome</fullName>
    </recommendedName>
</protein>
<dbReference type="Proteomes" id="UP000789359">
    <property type="component" value="Unassembled WGS sequence"/>
</dbReference>
<comment type="caution">
    <text evidence="2">The sequence shown here is derived from an EMBL/GenBank/DDBJ whole genome shotgun (WGS) entry which is preliminary data.</text>
</comment>
<dbReference type="EMBL" id="CAJHOE010000008">
    <property type="protein sequence ID" value="CAD7289305.1"/>
    <property type="molecule type" value="Genomic_DNA"/>
</dbReference>
<keyword evidence="1" id="KW-0732">Signal</keyword>
<evidence type="ECO:0000313" key="2">
    <source>
        <dbReference type="EMBL" id="CAD7289305.1"/>
    </source>
</evidence>
<evidence type="ECO:0008006" key="4">
    <source>
        <dbReference type="Google" id="ProtNLM"/>
    </source>
</evidence>
<dbReference type="RefSeq" id="WP_230057480.1">
    <property type="nucleotide sequence ID" value="NZ_CAJHOE010000008.1"/>
</dbReference>
<proteinExistence type="predicted"/>
<organism evidence="2 3">
    <name type="scientific">Campylobacter suis</name>
    <dbReference type="NCBI Taxonomy" id="2790657"/>
    <lineage>
        <taxon>Bacteria</taxon>
        <taxon>Pseudomonadati</taxon>
        <taxon>Campylobacterota</taxon>
        <taxon>Epsilonproteobacteria</taxon>
        <taxon>Campylobacterales</taxon>
        <taxon>Campylobacteraceae</taxon>
        <taxon>Campylobacter</taxon>
    </lineage>
</organism>
<keyword evidence="3" id="KW-1185">Reference proteome</keyword>
<feature type="signal peptide" evidence="1">
    <location>
        <begin position="1"/>
        <end position="19"/>
    </location>
</feature>
<gene>
    <name evidence="2" type="ORF">LMG8286_01743</name>
</gene>
<evidence type="ECO:0000256" key="1">
    <source>
        <dbReference type="SAM" id="SignalP"/>
    </source>
</evidence>
<sequence length="190" mass="21414">MKIFKFFPILLCFALCANADFISTDTPIMQNGKEIGKILVLTPVEVLKTNADKTLIKVKGAVLQNYLGAMQKSMSNAEIYINYNTEDTKNFKAIKDIEDDYGEIWHESEGEYEVSTSAIAKDIKELNKKASELYETNCSACHRLHEPNAFTAAQWPANLQSMIDIGYVAIEPNYLSLITKFLQQNAKTNE</sequence>
<feature type="chain" id="PRO_5045665490" description="Molybdopterin-containing oxidoreductase III, DMSO/TMAO/BSO reductase family, monoheme c-type cytochrome" evidence="1">
    <location>
        <begin position="20"/>
        <end position="190"/>
    </location>
</feature>